<dbReference type="AlphaFoldDB" id="W8SKF8"/>
<feature type="transmembrane region" description="Helical" evidence="1">
    <location>
        <begin position="101"/>
        <end position="126"/>
    </location>
</feature>
<evidence type="ECO:0000256" key="1">
    <source>
        <dbReference type="SAM" id="Phobius"/>
    </source>
</evidence>
<dbReference type="InterPro" id="IPR017850">
    <property type="entry name" value="Alkaline_phosphatase_core_sf"/>
</dbReference>
<sequence>MLHMVLIQPNHPAAMTWAALLVFPLELPAILLGLIAMPRRGWGRLLRAALVVVLTLIAVLKAADFAMFVALGRGFNPVADLALIEAAFRLSTGAIGLLPSIAAACAALIAVVGVGRALWWATGVWAGIAPPSHMAKGLAVAGILCAGVAVAEIGHAMGRWTLTLPPPGAAFTARVGVERVQMARATLADLRAFEAAAANDPYAGRDTLLRGIDRDVLVVFVESYGRTSLDTPFYTDTHLATLRRAQDRLAAQGLSMRSGFLAAPTRGGQSWLSHATFANGLWIADQTSYGAVLASGRQSLFHLASEAGFRTAAVMPQITLDWPEAALMGFETVLAAEDLGYAGLPFNWVTMPDQFTFAALDRLLRDGRDDRPLFAQLALGSSHAPWVPVPDLVAWDEIGDGTVFNAMALSGDPPEVVWRDRDRVRDQYRQAVDYALRVVFDYVARHADTPPLIFVIGDHQAAGFVALDDRPDVPVHVIGPDHLVAETALWGWSEGLIPDAETEVRSMADMRNLILDSYSHPPRPGGGS</sequence>
<feature type="transmembrane region" description="Helical" evidence="1">
    <location>
        <begin position="14"/>
        <end position="36"/>
    </location>
</feature>
<dbReference type="PATRIC" id="fig|1294273.3.peg.540"/>
<dbReference type="SUPFAM" id="SSF53649">
    <property type="entry name" value="Alkaline phosphatase-like"/>
    <property type="match status" value="1"/>
</dbReference>
<reference evidence="3 4" key="1">
    <citation type="submission" date="2013-03" db="EMBL/GenBank/DDBJ databases">
        <authorList>
            <person name="Fiebig A."/>
            <person name="Goeker M."/>
            <person name="Klenk H.-P.P."/>
        </authorList>
    </citation>
    <scope>NUCLEOTIDE SEQUENCE [LARGE SCALE GENOMIC DNA]</scope>
    <source>
        <strain evidence="4">DSM 19469</strain>
    </source>
</reference>
<name>W8SKF8_9RHOB</name>
<organism evidence="3 4">
    <name type="scientific">Roseicyclus elongatus DSM 19469</name>
    <dbReference type="NCBI Taxonomy" id="1294273"/>
    <lineage>
        <taxon>Bacteria</taxon>
        <taxon>Pseudomonadati</taxon>
        <taxon>Pseudomonadota</taxon>
        <taxon>Alphaproteobacteria</taxon>
        <taxon>Rhodobacterales</taxon>
        <taxon>Roseobacteraceae</taxon>
        <taxon>Roseicyclus</taxon>
    </lineage>
</organism>
<feature type="domain" description="Sulfatase N-terminal" evidence="2">
    <location>
        <begin position="215"/>
        <end position="461"/>
    </location>
</feature>
<keyword evidence="1" id="KW-0472">Membrane</keyword>
<dbReference type="eggNOG" id="COG1368">
    <property type="taxonomic scope" value="Bacteria"/>
</dbReference>
<feature type="transmembrane region" description="Helical" evidence="1">
    <location>
        <begin position="48"/>
        <end position="71"/>
    </location>
</feature>
<keyword evidence="4" id="KW-1185">Reference proteome</keyword>
<keyword evidence="1" id="KW-0812">Transmembrane</keyword>
<gene>
    <name evidence="3" type="ORF">roselon_00550</name>
</gene>
<feature type="transmembrane region" description="Helical" evidence="1">
    <location>
        <begin position="138"/>
        <end position="157"/>
    </location>
</feature>
<dbReference type="STRING" id="1294273.roselon_00550"/>
<evidence type="ECO:0000259" key="2">
    <source>
        <dbReference type="Pfam" id="PF00884"/>
    </source>
</evidence>
<dbReference type="HOGENOM" id="CLU_018391_0_0_5"/>
<dbReference type="KEGG" id="red:roselon_00550"/>
<evidence type="ECO:0000313" key="4">
    <source>
        <dbReference type="Proteomes" id="UP000019593"/>
    </source>
</evidence>
<keyword evidence="1" id="KW-1133">Transmembrane helix</keyword>
<dbReference type="Pfam" id="PF00884">
    <property type="entry name" value="Sulfatase"/>
    <property type="match status" value="1"/>
</dbReference>
<accession>W8SKF8</accession>
<proteinExistence type="predicted"/>
<protein>
    <submittedName>
        <fullName evidence="3">Putative membrane protein</fullName>
    </submittedName>
</protein>
<dbReference type="InterPro" id="IPR000917">
    <property type="entry name" value="Sulfatase_N"/>
</dbReference>
<dbReference type="EMBL" id="CP004372">
    <property type="protein sequence ID" value="AHM02990.1"/>
    <property type="molecule type" value="Genomic_DNA"/>
</dbReference>
<evidence type="ECO:0000313" key="3">
    <source>
        <dbReference type="EMBL" id="AHM02990.1"/>
    </source>
</evidence>
<dbReference type="Gene3D" id="3.40.720.10">
    <property type="entry name" value="Alkaline Phosphatase, subunit A"/>
    <property type="match status" value="1"/>
</dbReference>
<dbReference type="Proteomes" id="UP000019593">
    <property type="component" value="Chromosome"/>
</dbReference>